<evidence type="ECO:0000313" key="7">
    <source>
        <dbReference type="EnsemblMetazoa" id="PPAI000616-PA"/>
    </source>
</evidence>
<dbReference type="InterPro" id="IPR039770">
    <property type="entry name" value="Rpf2"/>
</dbReference>
<dbReference type="Proteomes" id="UP000092462">
    <property type="component" value="Unassembled WGS sequence"/>
</dbReference>
<dbReference type="GO" id="GO:0000027">
    <property type="term" value="P:ribosomal large subunit assembly"/>
    <property type="evidence" value="ECO:0007669"/>
    <property type="project" value="InterPro"/>
</dbReference>
<dbReference type="VEuPathDB" id="VectorBase:PPAPM1_003050"/>
<dbReference type="PANTHER" id="PTHR12728">
    <property type="entry name" value="BRIX DOMAIN CONTAINING PROTEIN"/>
    <property type="match status" value="1"/>
</dbReference>
<keyword evidence="8" id="KW-1185">Reference proteome</keyword>
<dbReference type="GO" id="GO:0005730">
    <property type="term" value="C:nucleolus"/>
    <property type="evidence" value="ECO:0007669"/>
    <property type="project" value="UniProtKB-SubCell"/>
</dbReference>
<dbReference type="InterPro" id="IPR007109">
    <property type="entry name" value="Brix"/>
</dbReference>
<keyword evidence="4 6" id="KW-0539">Nucleus</keyword>
<organism evidence="7 8">
    <name type="scientific">Phlebotomus papatasi</name>
    <name type="common">Sandfly</name>
    <dbReference type="NCBI Taxonomy" id="29031"/>
    <lineage>
        <taxon>Eukaryota</taxon>
        <taxon>Metazoa</taxon>
        <taxon>Ecdysozoa</taxon>
        <taxon>Arthropoda</taxon>
        <taxon>Hexapoda</taxon>
        <taxon>Insecta</taxon>
        <taxon>Pterygota</taxon>
        <taxon>Neoptera</taxon>
        <taxon>Endopterygota</taxon>
        <taxon>Diptera</taxon>
        <taxon>Nematocera</taxon>
        <taxon>Psychodoidea</taxon>
        <taxon>Psychodidae</taxon>
        <taxon>Phlebotomus</taxon>
        <taxon>Phlebotomus</taxon>
    </lineage>
</organism>
<evidence type="ECO:0000313" key="8">
    <source>
        <dbReference type="Proteomes" id="UP000092462"/>
    </source>
</evidence>
<evidence type="ECO:0000256" key="2">
    <source>
        <dbReference type="ARBA" id="ARBA00010782"/>
    </source>
</evidence>
<dbReference type="PANTHER" id="PTHR12728:SF0">
    <property type="entry name" value="RIBOSOME PRODUCTION FACTOR 2 HOMOLOG"/>
    <property type="match status" value="1"/>
</dbReference>
<dbReference type="EnsemblMetazoa" id="PPAI000616-RA">
    <property type="protein sequence ID" value="PPAI000616-PA"/>
    <property type="gene ID" value="PPAI000616"/>
</dbReference>
<evidence type="ECO:0000256" key="5">
    <source>
        <dbReference type="ARBA" id="ARBA00030889"/>
    </source>
</evidence>
<sequence>MLGLVKYRGLQEFKNEKISSNVKPCLVFNGPKWTQSEELRRLKCLLIDAFHREAVDSIRLQGMEHVLSFTLTDDLTVLMRSYRILLKKSGQRTPRIELTEIGPACDFVIRRTKIASEDLYKLSRKRPKQLKPLKKKNLSTDVFGNKQGQVHVGKQNIHKIQTRKVKALKKTAEERKAEKNKAETARSLVDGCRQVLLNREPKLIENVKNTLILEGRKCSGDIKSALKDLYHLKKPQAKCLSRQNEITPFDDEIPLLQLAQKNECSLFMFGSTSKKRPNNLILGRLYEQELLDMVDPSLDPRFSRFVKFAVSLTF</sequence>
<proteinExistence type="inferred from homology"/>
<evidence type="ECO:0000256" key="6">
    <source>
        <dbReference type="RuleBase" id="RU367086"/>
    </source>
</evidence>
<accession>A0A1B0CZU4</accession>
<name>A0A1B0CZU4_PHLPP</name>
<dbReference type="PROSITE" id="PS50833">
    <property type="entry name" value="BRIX"/>
    <property type="match status" value="2"/>
</dbReference>
<comment type="subcellular location">
    <subcellularLocation>
        <location evidence="1 6">Nucleus</location>
        <location evidence="1 6">Nucleolus</location>
    </subcellularLocation>
</comment>
<dbReference type="AlphaFoldDB" id="A0A1B0CZU4"/>
<comment type="similarity">
    <text evidence="2 6">Belongs to the RPF2 family.</text>
</comment>
<evidence type="ECO:0000256" key="3">
    <source>
        <dbReference type="ARBA" id="ARBA00020387"/>
    </source>
</evidence>
<dbReference type="GO" id="GO:0000463">
    <property type="term" value="P:maturation of LSU-rRNA from tricistronic rRNA transcript (SSU-rRNA, 5.8S rRNA, LSU-rRNA)"/>
    <property type="evidence" value="ECO:0007669"/>
    <property type="project" value="TreeGrafter"/>
</dbReference>
<dbReference type="EMBL" id="AJVK01009731">
    <property type="status" value="NOT_ANNOTATED_CDS"/>
    <property type="molecule type" value="Genomic_DNA"/>
</dbReference>
<reference evidence="7" key="1">
    <citation type="submission" date="2022-08" db="UniProtKB">
        <authorList>
            <consortium name="EnsemblMetazoa"/>
        </authorList>
    </citation>
    <scope>IDENTIFICATION</scope>
    <source>
        <strain evidence="7">Israel</strain>
    </source>
</reference>
<evidence type="ECO:0000256" key="1">
    <source>
        <dbReference type="ARBA" id="ARBA00004604"/>
    </source>
</evidence>
<dbReference type="VEuPathDB" id="VectorBase:PPAI000616"/>
<protein>
    <recommendedName>
        <fullName evidence="3 6">Ribosome production factor 2 homolog</fullName>
    </recommendedName>
    <alternativeName>
        <fullName evidence="5 6">Ribosome biogenesis protein RPF2 homolog</fullName>
    </alternativeName>
</protein>
<evidence type="ECO:0000256" key="4">
    <source>
        <dbReference type="ARBA" id="ARBA00023242"/>
    </source>
</evidence>
<dbReference type="GO" id="GO:0019843">
    <property type="term" value="F:rRNA binding"/>
    <property type="evidence" value="ECO:0007669"/>
    <property type="project" value="UniProtKB-UniRule"/>
</dbReference>
<dbReference type="Pfam" id="PF04427">
    <property type="entry name" value="Brix"/>
    <property type="match status" value="2"/>
</dbReference>